<gene>
    <name evidence="1" type="ORF">BDA96_04G085600</name>
</gene>
<reference evidence="1" key="1">
    <citation type="journal article" date="2019" name="BMC Genomics">
        <title>A new reference genome for Sorghum bicolor reveals high levels of sequence similarity between sweet and grain genotypes: implications for the genetics of sugar metabolism.</title>
        <authorList>
            <person name="Cooper E.A."/>
            <person name="Brenton Z.W."/>
            <person name="Flinn B.S."/>
            <person name="Jenkins J."/>
            <person name="Shu S."/>
            <person name="Flowers D."/>
            <person name="Luo F."/>
            <person name="Wang Y."/>
            <person name="Xia P."/>
            <person name="Barry K."/>
            <person name="Daum C."/>
            <person name="Lipzen A."/>
            <person name="Yoshinaga Y."/>
            <person name="Schmutz J."/>
            <person name="Saski C."/>
            <person name="Vermerris W."/>
            <person name="Kresovich S."/>
        </authorList>
    </citation>
    <scope>NUCLEOTIDE SEQUENCE</scope>
</reference>
<dbReference type="AlphaFoldDB" id="A0A921R4X6"/>
<organism evidence="1 2">
    <name type="scientific">Sorghum bicolor</name>
    <name type="common">Sorghum</name>
    <name type="synonym">Sorghum vulgare</name>
    <dbReference type="NCBI Taxonomy" id="4558"/>
    <lineage>
        <taxon>Eukaryota</taxon>
        <taxon>Viridiplantae</taxon>
        <taxon>Streptophyta</taxon>
        <taxon>Embryophyta</taxon>
        <taxon>Tracheophyta</taxon>
        <taxon>Spermatophyta</taxon>
        <taxon>Magnoliopsida</taxon>
        <taxon>Liliopsida</taxon>
        <taxon>Poales</taxon>
        <taxon>Poaceae</taxon>
        <taxon>PACMAD clade</taxon>
        <taxon>Panicoideae</taxon>
        <taxon>Andropogonodae</taxon>
        <taxon>Andropogoneae</taxon>
        <taxon>Sorghinae</taxon>
        <taxon>Sorghum</taxon>
    </lineage>
</organism>
<dbReference type="Proteomes" id="UP000807115">
    <property type="component" value="Chromosome 4"/>
</dbReference>
<name>A0A921R4X6_SORBI</name>
<protein>
    <submittedName>
        <fullName evidence="1">Uncharacterized protein</fullName>
    </submittedName>
</protein>
<evidence type="ECO:0000313" key="1">
    <source>
        <dbReference type="EMBL" id="KAG0532170.1"/>
    </source>
</evidence>
<dbReference type="EMBL" id="CM027683">
    <property type="protein sequence ID" value="KAG0532170.1"/>
    <property type="molecule type" value="Genomic_DNA"/>
</dbReference>
<accession>A0A921R4X6</accession>
<reference evidence="1" key="2">
    <citation type="submission" date="2020-10" db="EMBL/GenBank/DDBJ databases">
        <authorList>
            <person name="Cooper E.A."/>
            <person name="Brenton Z.W."/>
            <person name="Flinn B.S."/>
            <person name="Jenkins J."/>
            <person name="Shu S."/>
            <person name="Flowers D."/>
            <person name="Luo F."/>
            <person name="Wang Y."/>
            <person name="Xia P."/>
            <person name="Barry K."/>
            <person name="Daum C."/>
            <person name="Lipzen A."/>
            <person name="Yoshinaga Y."/>
            <person name="Schmutz J."/>
            <person name="Saski C."/>
            <person name="Vermerris W."/>
            <person name="Kresovich S."/>
        </authorList>
    </citation>
    <scope>NUCLEOTIDE SEQUENCE</scope>
</reference>
<evidence type="ECO:0000313" key="2">
    <source>
        <dbReference type="Proteomes" id="UP000807115"/>
    </source>
</evidence>
<comment type="caution">
    <text evidence="1">The sequence shown here is derived from an EMBL/GenBank/DDBJ whole genome shotgun (WGS) entry which is preliminary data.</text>
</comment>
<proteinExistence type="predicted"/>
<sequence length="119" mass="13145">MHPTDKENGETGSVRCHACPASKANQSRQMDGHAMPCHVLQTAAACRDQKDGDRRRTTLPCRKWPLGSAQVILVIHDSIHHSMHRTERPAQVGCSLTHPLSRGFRCEPPASGHRYTSSV</sequence>